<dbReference type="InterPro" id="IPR041667">
    <property type="entry name" value="Cupin_8"/>
</dbReference>
<reference evidence="3" key="2">
    <citation type="journal article" date="2023" name="Science">
        <title>Genomic signatures of disease resistance in endangered staghorn corals.</title>
        <authorList>
            <person name="Vollmer S.V."/>
            <person name="Selwyn J.D."/>
            <person name="Despard B.A."/>
            <person name="Roesel C.L."/>
        </authorList>
    </citation>
    <scope>NUCLEOTIDE SEQUENCE</scope>
    <source>
        <strain evidence="3">K2</strain>
    </source>
</reference>
<organism evidence="3 4">
    <name type="scientific">Acropora cervicornis</name>
    <name type="common">Staghorn coral</name>
    <dbReference type="NCBI Taxonomy" id="6130"/>
    <lineage>
        <taxon>Eukaryota</taxon>
        <taxon>Metazoa</taxon>
        <taxon>Cnidaria</taxon>
        <taxon>Anthozoa</taxon>
        <taxon>Hexacorallia</taxon>
        <taxon>Scleractinia</taxon>
        <taxon>Astrocoeniina</taxon>
        <taxon>Acroporidae</taxon>
        <taxon>Acropora</taxon>
    </lineage>
</organism>
<dbReference type="PANTHER" id="PTHR12480">
    <property type="entry name" value="ARGININE DEMETHYLASE AND LYSYL-HYDROXYLASE JMJD"/>
    <property type="match status" value="1"/>
</dbReference>
<keyword evidence="1" id="KW-0472">Membrane</keyword>
<keyword evidence="1" id="KW-0812">Transmembrane</keyword>
<sequence>MEFFPVTKNPLKEITGSCTLVKMSGSNRIEELATLFSDLREKSLQSGETVESIRSAFLREVKDYSASRARSKKFWVYFILPVLIAVACYHFEVIELSQLREEPCLINVNGISMEVTRKPSNCSLVCDGLNMIPRVSELSKDEFLMKYAYTGRPVVVTDAAKNWSATERFNFTFFKQLFEKNENAYQVNEDECQFFPYRTEFVSLKEAMNMSKERSEWKGKPWYFGWSNCDPTIREELRHHYEIPYFLPNQSETSDQDWIFMGGPGPGAQIHVSDRVHYPQIDSVERPSWQAQLSGQKVWTLIPPPECEHVCHAMTTVINKGEIIIVDTNQWYHSTKVLPGDLSITIGAEYD</sequence>
<reference evidence="3" key="1">
    <citation type="journal article" date="2023" name="G3 (Bethesda)">
        <title>Whole genome assembly and annotation of the endangered Caribbean coral Acropora cervicornis.</title>
        <authorList>
            <person name="Selwyn J.D."/>
            <person name="Vollmer S.V."/>
        </authorList>
    </citation>
    <scope>NUCLEOTIDE SEQUENCE</scope>
    <source>
        <strain evidence="3">K2</strain>
    </source>
</reference>
<dbReference type="Proteomes" id="UP001249851">
    <property type="component" value="Unassembled WGS sequence"/>
</dbReference>
<name>A0AAD9V145_ACRCE</name>
<comment type="caution">
    <text evidence="3">The sequence shown here is derived from an EMBL/GenBank/DDBJ whole genome shotgun (WGS) entry which is preliminary data.</text>
</comment>
<proteinExistence type="predicted"/>
<dbReference type="EMBL" id="JARQWQ010000051">
    <property type="protein sequence ID" value="KAK2557252.1"/>
    <property type="molecule type" value="Genomic_DNA"/>
</dbReference>
<dbReference type="InterPro" id="IPR050910">
    <property type="entry name" value="JMJD6_ArgDemeth/LysHydrox"/>
</dbReference>
<evidence type="ECO:0000259" key="2">
    <source>
        <dbReference type="Pfam" id="PF13621"/>
    </source>
</evidence>
<protein>
    <recommendedName>
        <fullName evidence="2">Cupin-like domain-containing protein</fullName>
    </recommendedName>
</protein>
<evidence type="ECO:0000313" key="3">
    <source>
        <dbReference type="EMBL" id="KAK2557252.1"/>
    </source>
</evidence>
<keyword evidence="4" id="KW-1185">Reference proteome</keyword>
<keyword evidence="1" id="KW-1133">Transmembrane helix</keyword>
<feature type="transmembrane region" description="Helical" evidence="1">
    <location>
        <begin position="74"/>
        <end position="94"/>
    </location>
</feature>
<evidence type="ECO:0000313" key="4">
    <source>
        <dbReference type="Proteomes" id="UP001249851"/>
    </source>
</evidence>
<gene>
    <name evidence="3" type="ORF">P5673_020742</name>
</gene>
<dbReference type="AlphaFoldDB" id="A0AAD9V145"/>
<dbReference type="SUPFAM" id="SSF51197">
    <property type="entry name" value="Clavaminate synthase-like"/>
    <property type="match status" value="1"/>
</dbReference>
<accession>A0AAD9V145</accession>
<dbReference type="Pfam" id="PF13621">
    <property type="entry name" value="Cupin_8"/>
    <property type="match status" value="1"/>
</dbReference>
<dbReference type="PANTHER" id="PTHR12480:SF19">
    <property type="entry name" value="CUPIN-LIKE DOMAIN-CONTAINING PROTEIN"/>
    <property type="match status" value="1"/>
</dbReference>
<evidence type="ECO:0000256" key="1">
    <source>
        <dbReference type="SAM" id="Phobius"/>
    </source>
</evidence>
<dbReference type="GO" id="GO:0016706">
    <property type="term" value="F:2-oxoglutarate-dependent dioxygenase activity"/>
    <property type="evidence" value="ECO:0007669"/>
    <property type="project" value="TreeGrafter"/>
</dbReference>
<dbReference type="Gene3D" id="2.60.120.650">
    <property type="entry name" value="Cupin"/>
    <property type="match status" value="1"/>
</dbReference>
<feature type="domain" description="Cupin-like" evidence="2">
    <location>
        <begin position="142"/>
        <end position="311"/>
    </location>
</feature>